<evidence type="ECO:0000313" key="3">
    <source>
        <dbReference type="EMBL" id="TFU01335.1"/>
    </source>
</evidence>
<dbReference type="CDD" id="cd00077">
    <property type="entry name" value="HDc"/>
    <property type="match status" value="1"/>
</dbReference>
<dbReference type="PANTHER" id="PTHR45228">
    <property type="entry name" value="CYCLIC DI-GMP PHOSPHODIESTERASE TM_0186-RELATED"/>
    <property type="match status" value="1"/>
</dbReference>
<dbReference type="PANTHER" id="PTHR45228:SF8">
    <property type="entry name" value="TWO-COMPONENT RESPONSE REGULATOR-RELATED"/>
    <property type="match status" value="1"/>
</dbReference>
<name>A0A4Y9EMC7_9SPHN</name>
<reference evidence="3 4" key="1">
    <citation type="submission" date="2019-02" db="EMBL/GenBank/DDBJ databases">
        <title>Polymorphobacter sp. isolated from the lake at the Tibet of China.</title>
        <authorList>
            <person name="Li A."/>
        </authorList>
    </citation>
    <scope>NUCLEOTIDE SEQUENCE [LARGE SCALE GENOMIC DNA]</scope>
    <source>
        <strain evidence="3 4">DJ1R-1</strain>
    </source>
</reference>
<evidence type="ECO:0000259" key="2">
    <source>
        <dbReference type="PROSITE" id="PS51832"/>
    </source>
</evidence>
<dbReference type="InterPro" id="IPR037522">
    <property type="entry name" value="HD_GYP_dom"/>
</dbReference>
<dbReference type="Gene3D" id="1.10.3210.10">
    <property type="entry name" value="Hypothetical protein af1432"/>
    <property type="match status" value="1"/>
</dbReference>
<comment type="caution">
    <text evidence="3">The sequence shown here is derived from an EMBL/GenBank/DDBJ whole genome shotgun (WGS) entry which is preliminary data.</text>
</comment>
<dbReference type="SUPFAM" id="SSF109604">
    <property type="entry name" value="HD-domain/PDEase-like"/>
    <property type="match status" value="1"/>
</dbReference>
<dbReference type="Proteomes" id="UP000297737">
    <property type="component" value="Unassembled WGS sequence"/>
</dbReference>
<gene>
    <name evidence="3" type="ORF">EUV02_13670</name>
</gene>
<dbReference type="InterPro" id="IPR006675">
    <property type="entry name" value="HDIG_dom"/>
</dbReference>
<keyword evidence="1" id="KW-0472">Membrane</keyword>
<proteinExistence type="predicted"/>
<protein>
    <submittedName>
        <fullName evidence="3">HD-GYP domain-containing protein</fullName>
    </submittedName>
</protein>
<dbReference type="Pfam" id="PF13487">
    <property type="entry name" value="HD_5"/>
    <property type="match status" value="1"/>
</dbReference>
<dbReference type="OrthoDB" id="9802066at2"/>
<feature type="domain" description="HD-GYP" evidence="2">
    <location>
        <begin position="217"/>
        <end position="412"/>
    </location>
</feature>
<keyword evidence="4" id="KW-1185">Reference proteome</keyword>
<feature type="transmembrane region" description="Helical" evidence="1">
    <location>
        <begin position="182"/>
        <end position="207"/>
    </location>
</feature>
<keyword evidence="1" id="KW-0812">Transmembrane</keyword>
<keyword evidence="1" id="KW-1133">Transmembrane helix</keyword>
<dbReference type="NCBIfam" id="TIGR00277">
    <property type="entry name" value="HDIG"/>
    <property type="match status" value="1"/>
</dbReference>
<dbReference type="InterPro" id="IPR052020">
    <property type="entry name" value="Cyclic_di-GMP/3'3'-cGAMP_PDE"/>
</dbReference>
<evidence type="ECO:0000256" key="1">
    <source>
        <dbReference type="SAM" id="Phobius"/>
    </source>
</evidence>
<dbReference type="SMART" id="SM00471">
    <property type="entry name" value="HDc"/>
    <property type="match status" value="1"/>
</dbReference>
<dbReference type="EMBL" id="SIHO01000003">
    <property type="protein sequence ID" value="TFU01335.1"/>
    <property type="molecule type" value="Genomic_DNA"/>
</dbReference>
<dbReference type="GO" id="GO:0008081">
    <property type="term" value="F:phosphoric diester hydrolase activity"/>
    <property type="evidence" value="ECO:0007669"/>
    <property type="project" value="UniProtKB-ARBA"/>
</dbReference>
<evidence type="ECO:0000313" key="4">
    <source>
        <dbReference type="Proteomes" id="UP000297737"/>
    </source>
</evidence>
<dbReference type="AlphaFoldDB" id="A0A4Y9EMC7"/>
<organism evidence="3 4">
    <name type="scientific">Glacieibacterium arshaanense</name>
    <dbReference type="NCBI Taxonomy" id="2511025"/>
    <lineage>
        <taxon>Bacteria</taxon>
        <taxon>Pseudomonadati</taxon>
        <taxon>Pseudomonadota</taxon>
        <taxon>Alphaproteobacteria</taxon>
        <taxon>Sphingomonadales</taxon>
        <taxon>Sphingosinicellaceae</taxon>
        <taxon>Glacieibacterium</taxon>
    </lineage>
</organism>
<accession>A0A4Y9EMC7</accession>
<sequence length="439" mass="47546">MAFRGGRAMAEGASLKQRIARRMTVISLLFALIAGLGVYTGVQSLLLYTMGHVSFEYLDGLVGHHQASGGATLVDLTGPLSDATQYHPFDMVRIYDGSGHIVFERRYRHEEQLALVAPLGAGTSKPSLPTHQAMRLANHGIAIQSFHVVPFARTAAAGSSNLIEFTEVIEHAQQVRLDQISVFAALAAMGLAGLMGLVAYPAVAALVDRNSNLVRQVEFAYINLLKSLGIAISRRDSETGEHCYRTTLVAIAIGEAMQLELAPMRSLIAGSLLHDMGKIAIDDAILRKPGKFTPEEMDIMRGHVNEGVRIVGDLHTIPGATDIVAFHHERWDGKGYPNGLAGLDIPLLARIFAVADVFDALSARRKYKEPFSFDRAMGLIREGAGTHFDADIVVHFETIAAGLYDRIENHEAAETIAMLDAKLAQYFSEAAGFEIGSVS</sequence>
<dbReference type="PROSITE" id="PS51832">
    <property type="entry name" value="HD_GYP"/>
    <property type="match status" value="1"/>
</dbReference>
<dbReference type="InterPro" id="IPR003607">
    <property type="entry name" value="HD/PDEase_dom"/>
</dbReference>